<evidence type="ECO:0000256" key="3">
    <source>
        <dbReference type="ARBA" id="ARBA00004418"/>
    </source>
</evidence>
<keyword evidence="11" id="KW-0862">Zinc</keyword>
<accession>A0A926JR63</accession>
<dbReference type="GO" id="GO:0042597">
    <property type="term" value="C:periplasmic space"/>
    <property type="evidence" value="ECO:0007669"/>
    <property type="project" value="UniProtKB-SubCell"/>
</dbReference>
<feature type="domain" description="Metallo-beta-lactamase" evidence="13">
    <location>
        <begin position="59"/>
        <end position="228"/>
    </location>
</feature>
<name>A0A926JR63_9FLAO</name>
<dbReference type="Proteomes" id="UP000653730">
    <property type="component" value="Unassembled WGS sequence"/>
</dbReference>
<dbReference type="InterPro" id="IPR058199">
    <property type="entry name" value="BlaB//VIM/IMP-1"/>
</dbReference>
<keyword evidence="15" id="KW-1185">Reference proteome</keyword>
<dbReference type="GO" id="GO:0008270">
    <property type="term" value="F:zinc ion binding"/>
    <property type="evidence" value="ECO:0007669"/>
    <property type="project" value="InterPro"/>
</dbReference>
<keyword evidence="12" id="KW-0046">Antibiotic resistance</keyword>
<dbReference type="InterPro" id="IPR050855">
    <property type="entry name" value="NDM-1-like"/>
</dbReference>
<comment type="similarity">
    <text evidence="4">Belongs to the metallo-beta-lactamase superfamily. Class-B beta-lactamase family.</text>
</comment>
<dbReference type="InterPro" id="IPR001018">
    <property type="entry name" value="Beta-lactamase_class-B_CS"/>
</dbReference>
<dbReference type="Pfam" id="PF00753">
    <property type="entry name" value="Lactamase_B"/>
    <property type="match status" value="1"/>
</dbReference>
<dbReference type="EC" id="3.5.2.6" evidence="6"/>
<dbReference type="PANTHER" id="PTHR42951:SF4">
    <property type="entry name" value="ACYL-COENZYME A THIOESTERASE MBLAC2"/>
    <property type="match status" value="1"/>
</dbReference>
<comment type="cofactor">
    <cofactor evidence="2">
        <name>Zn(2+)</name>
        <dbReference type="ChEBI" id="CHEBI:29105"/>
    </cofactor>
</comment>
<evidence type="ECO:0000256" key="1">
    <source>
        <dbReference type="ARBA" id="ARBA00001526"/>
    </source>
</evidence>
<dbReference type="GO" id="GO:0017001">
    <property type="term" value="P:antibiotic catabolic process"/>
    <property type="evidence" value="ECO:0007669"/>
    <property type="project" value="InterPro"/>
</dbReference>
<evidence type="ECO:0000256" key="11">
    <source>
        <dbReference type="ARBA" id="ARBA00022833"/>
    </source>
</evidence>
<dbReference type="PROSITE" id="PS00744">
    <property type="entry name" value="BETA_LACTAMASE_B_2"/>
    <property type="match status" value="1"/>
</dbReference>
<evidence type="ECO:0000313" key="15">
    <source>
        <dbReference type="Proteomes" id="UP000653730"/>
    </source>
</evidence>
<dbReference type="NCBIfam" id="NF033088">
    <property type="entry name" value="bla_subclass_B1"/>
    <property type="match status" value="1"/>
</dbReference>
<comment type="caution">
    <text evidence="14">The sequence shown here is derived from an EMBL/GenBank/DDBJ whole genome shotgun (WGS) entry which is preliminary data.</text>
</comment>
<dbReference type="AlphaFoldDB" id="A0A926JR63"/>
<sequence length="248" mass="26928">MKYFVFLLAGFLLGACGQTKPGKNRPGDYTSETLVIREISDHAYVHTSFMNVEGFGKVSCNGAIFFDKDEAVVLDTPGSILASDELIRWISDSLNCRIKAVVPTHFHDDCLAGLDAFHQKKIPSYAGNATIALARAKGVAVPQHGFDRLQELKVGDRDIYLEYMGEGHTRDNIVGYFPGEEIVFGGCLVKASGAGEGNLEDANTSAWPGTIKKLQEKHPDIKIVIPGHGDPGGGELLDYTIVLFGKKK</sequence>
<organism evidence="14 15">
    <name type="scientific">Sinomicrobium weinanense</name>
    <dbReference type="NCBI Taxonomy" id="2842200"/>
    <lineage>
        <taxon>Bacteria</taxon>
        <taxon>Pseudomonadati</taxon>
        <taxon>Bacteroidota</taxon>
        <taxon>Flavobacteriia</taxon>
        <taxon>Flavobacteriales</taxon>
        <taxon>Flavobacteriaceae</taxon>
        <taxon>Sinomicrobium</taxon>
    </lineage>
</organism>
<evidence type="ECO:0000256" key="9">
    <source>
        <dbReference type="ARBA" id="ARBA00022764"/>
    </source>
</evidence>
<evidence type="ECO:0000313" key="14">
    <source>
        <dbReference type="EMBL" id="MBC9795990.1"/>
    </source>
</evidence>
<evidence type="ECO:0000256" key="7">
    <source>
        <dbReference type="ARBA" id="ARBA00022723"/>
    </source>
</evidence>
<evidence type="ECO:0000256" key="8">
    <source>
        <dbReference type="ARBA" id="ARBA00022729"/>
    </source>
</evidence>
<dbReference type="EMBL" id="JACVDC010000018">
    <property type="protein sequence ID" value="MBC9795990.1"/>
    <property type="molecule type" value="Genomic_DNA"/>
</dbReference>
<evidence type="ECO:0000256" key="4">
    <source>
        <dbReference type="ARBA" id="ARBA00005250"/>
    </source>
</evidence>
<reference evidence="14 15" key="1">
    <citation type="submission" date="2020-09" db="EMBL/GenBank/DDBJ databases">
        <title>Sinomicrobium weinanense sp. nov., a halophilic bacteria isolated from saline-alkali soil.</title>
        <authorList>
            <person name="Wu P."/>
            <person name="Ren H."/>
            <person name="Mei Y."/>
            <person name="Liang Y."/>
            <person name="Chen Z."/>
        </authorList>
    </citation>
    <scope>NUCLEOTIDE SEQUENCE [LARGE SCALE GENOMIC DNA]</scope>
    <source>
        <strain evidence="14 15">FJxs</strain>
    </source>
</reference>
<dbReference type="CDD" id="cd16302">
    <property type="entry name" value="CcrA-like_MBL-B1"/>
    <property type="match status" value="1"/>
</dbReference>
<dbReference type="InterPro" id="IPR001279">
    <property type="entry name" value="Metallo-B-lactamas"/>
</dbReference>
<dbReference type="PANTHER" id="PTHR42951">
    <property type="entry name" value="METALLO-BETA-LACTAMASE DOMAIN-CONTAINING"/>
    <property type="match status" value="1"/>
</dbReference>
<proteinExistence type="inferred from homology"/>
<comment type="subunit">
    <text evidence="5">Monomer.</text>
</comment>
<keyword evidence="9" id="KW-0574">Periplasm</keyword>
<dbReference type="Gene3D" id="3.60.15.10">
    <property type="entry name" value="Ribonuclease Z/Hydroxyacylglutathione hydrolase-like"/>
    <property type="match status" value="1"/>
</dbReference>
<dbReference type="SUPFAM" id="SSF56281">
    <property type="entry name" value="Metallo-hydrolase/oxidoreductase"/>
    <property type="match status" value="1"/>
</dbReference>
<evidence type="ECO:0000256" key="2">
    <source>
        <dbReference type="ARBA" id="ARBA00001947"/>
    </source>
</evidence>
<dbReference type="InterPro" id="IPR036866">
    <property type="entry name" value="RibonucZ/Hydroxyglut_hydro"/>
</dbReference>
<evidence type="ECO:0000256" key="12">
    <source>
        <dbReference type="ARBA" id="ARBA00023251"/>
    </source>
</evidence>
<dbReference type="SMART" id="SM00849">
    <property type="entry name" value="Lactamase_B"/>
    <property type="match status" value="1"/>
</dbReference>
<dbReference type="GO" id="GO:0046677">
    <property type="term" value="P:response to antibiotic"/>
    <property type="evidence" value="ECO:0007669"/>
    <property type="project" value="UniProtKB-KW"/>
</dbReference>
<dbReference type="RefSeq" id="WP_187965139.1">
    <property type="nucleotide sequence ID" value="NZ_JACVDC010000018.1"/>
</dbReference>
<keyword evidence="7" id="KW-0479">Metal-binding</keyword>
<comment type="catalytic activity">
    <reaction evidence="1">
        <text>a beta-lactam + H2O = a substituted beta-amino acid</text>
        <dbReference type="Rhea" id="RHEA:20401"/>
        <dbReference type="ChEBI" id="CHEBI:15377"/>
        <dbReference type="ChEBI" id="CHEBI:35627"/>
        <dbReference type="ChEBI" id="CHEBI:140347"/>
        <dbReference type="EC" id="3.5.2.6"/>
    </reaction>
</comment>
<evidence type="ECO:0000256" key="5">
    <source>
        <dbReference type="ARBA" id="ARBA00011245"/>
    </source>
</evidence>
<protein>
    <recommendedName>
        <fullName evidence="6">beta-lactamase</fullName>
        <ecNumber evidence="6">3.5.2.6</ecNumber>
    </recommendedName>
</protein>
<gene>
    <name evidence="14" type="primary">bla</name>
    <name evidence="14" type="ORF">IBL28_08435</name>
</gene>
<dbReference type="GO" id="GO:0008800">
    <property type="term" value="F:beta-lactamase activity"/>
    <property type="evidence" value="ECO:0007669"/>
    <property type="project" value="UniProtKB-EC"/>
</dbReference>
<keyword evidence="10 14" id="KW-0378">Hydrolase</keyword>
<evidence type="ECO:0000256" key="6">
    <source>
        <dbReference type="ARBA" id="ARBA00012865"/>
    </source>
</evidence>
<dbReference type="PROSITE" id="PS51257">
    <property type="entry name" value="PROKAR_LIPOPROTEIN"/>
    <property type="match status" value="1"/>
</dbReference>
<comment type="subcellular location">
    <subcellularLocation>
        <location evidence="3">Periplasm</location>
    </subcellularLocation>
</comment>
<evidence type="ECO:0000256" key="10">
    <source>
        <dbReference type="ARBA" id="ARBA00022801"/>
    </source>
</evidence>
<evidence type="ECO:0000259" key="13">
    <source>
        <dbReference type="SMART" id="SM00849"/>
    </source>
</evidence>
<keyword evidence="8" id="KW-0732">Signal</keyword>